<organism evidence="4 13">
    <name type="scientific">Metallosphaera sedula</name>
    <dbReference type="NCBI Taxonomy" id="43687"/>
    <lineage>
        <taxon>Archaea</taxon>
        <taxon>Thermoproteota</taxon>
        <taxon>Thermoprotei</taxon>
        <taxon>Sulfolobales</taxon>
        <taxon>Sulfolobaceae</taxon>
        <taxon>Metallosphaera</taxon>
    </lineage>
</organism>
<evidence type="ECO:0000256" key="1">
    <source>
        <dbReference type="ARBA" id="ARBA00023122"/>
    </source>
</evidence>
<dbReference type="Proteomes" id="UP000061362">
    <property type="component" value="Chromosome"/>
</dbReference>
<dbReference type="OrthoDB" id="43333at2157"/>
<name>A0A0K1SKW1_9CREN</name>
<evidence type="ECO:0000313" key="10">
    <source>
        <dbReference type="Proteomes" id="UP000061362"/>
    </source>
</evidence>
<dbReference type="SMART" id="SM00116">
    <property type="entry name" value="CBS"/>
    <property type="match status" value="4"/>
</dbReference>
<dbReference type="Pfam" id="PF00571">
    <property type="entry name" value="CBS"/>
    <property type="match status" value="4"/>
</dbReference>
<evidence type="ECO:0000313" key="11">
    <source>
        <dbReference type="Proteomes" id="UP000062398"/>
    </source>
</evidence>
<dbReference type="PROSITE" id="PS51371">
    <property type="entry name" value="CBS"/>
    <property type="match status" value="4"/>
</dbReference>
<evidence type="ECO:0000313" key="4">
    <source>
        <dbReference type="EMBL" id="AKV75250.1"/>
    </source>
</evidence>
<reference evidence="8 9" key="2">
    <citation type="submission" date="2015-07" db="EMBL/GenBank/DDBJ databases">
        <title>Physiological, transcriptional responses and genome re-sequencing of acid resistant extremely thermoacidophilic Metallosphaera sedula SARC-M1.</title>
        <authorList>
            <person name="Ai C."/>
            <person name="McCarthy S."/>
            <person name="Eckrich V."/>
            <person name="Rudrappa D."/>
            <person name="Qiu G."/>
            <person name="Blum P."/>
        </authorList>
    </citation>
    <scope>NUCLEOTIDE SEQUENCE [LARGE SCALE GENOMIC DNA]</scope>
    <source>
        <strain evidence="8 9">SARC-M1</strain>
    </source>
</reference>
<dbReference type="Proteomes" id="UP000062475">
    <property type="component" value="Chromosome"/>
</dbReference>
<dbReference type="EMBL" id="CP012174">
    <property type="protein sequence ID" value="AKV79738.1"/>
    <property type="molecule type" value="Genomic_DNA"/>
</dbReference>
<dbReference type="Proteomes" id="UP000068832">
    <property type="component" value="Chromosome"/>
</dbReference>
<dbReference type="InterPro" id="IPR000644">
    <property type="entry name" value="CBS_dom"/>
</dbReference>
<dbReference type="EMBL" id="CP012176">
    <property type="protein sequence ID" value="AKV84216.1"/>
    <property type="molecule type" value="Genomic_DNA"/>
</dbReference>
<dbReference type="Gene3D" id="3.10.580.10">
    <property type="entry name" value="CBS-domain"/>
    <property type="match status" value="3"/>
</dbReference>
<dbReference type="PANTHER" id="PTHR43080">
    <property type="entry name" value="CBS DOMAIN-CONTAINING PROTEIN CBSX3, MITOCHONDRIAL"/>
    <property type="match status" value="1"/>
</dbReference>
<dbReference type="SUPFAM" id="SSF54631">
    <property type="entry name" value="CBS-domain pair"/>
    <property type="match status" value="3"/>
</dbReference>
<dbReference type="GO" id="GO:0016301">
    <property type="term" value="F:kinase activity"/>
    <property type="evidence" value="ECO:0007669"/>
    <property type="project" value="UniProtKB-KW"/>
</dbReference>
<evidence type="ECO:0000313" key="5">
    <source>
        <dbReference type="EMBL" id="AKV77489.1"/>
    </source>
</evidence>
<dbReference type="EMBL" id="CP012172">
    <property type="protein sequence ID" value="AKV75250.1"/>
    <property type="molecule type" value="Genomic_DNA"/>
</dbReference>
<feature type="domain" description="CBS" evidence="3">
    <location>
        <begin position="72"/>
        <end position="127"/>
    </location>
</feature>
<dbReference type="EMBL" id="CP012175">
    <property type="protein sequence ID" value="AKV81983.1"/>
    <property type="molecule type" value="Genomic_DNA"/>
</dbReference>
<evidence type="ECO:0000313" key="13">
    <source>
        <dbReference type="Proteomes" id="UP000068832"/>
    </source>
</evidence>
<evidence type="ECO:0000256" key="2">
    <source>
        <dbReference type="PROSITE-ProRule" id="PRU00703"/>
    </source>
</evidence>
<keyword evidence="4" id="KW-0418">Kinase</keyword>
<dbReference type="InterPro" id="IPR051257">
    <property type="entry name" value="Diverse_CBS-Domain"/>
</dbReference>
<evidence type="ECO:0000259" key="3">
    <source>
        <dbReference type="PROSITE" id="PS51371"/>
    </source>
</evidence>
<proteinExistence type="predicted"/>
<evidence type="ECO:0000313" key="7">
    <source>
        <dbReference type="EMBL" id="AKV81983.1"/>
    </source>
</evidence>
<keyword evidence="1 2" id="KW-0129">CBS domain</keyword>
<gene>
    <name evidence="4" type="ORF">MsedA_0500</name>
    <name evidence="5" type="ORF">MsedB_0500</name>
    <name evidence="6" type="ORF">MsedC_0499</name>
    <name evidence="7" type="ORF">MsedD_0500</name>
    <name evidence="8" type="ORF">MsedE_0500</name>
</gene>
<feature type="domain" description="CBS" evidence="3">
    <location>
        <begin position="134"/>
        <end position="189"/>
    </location>
</feature>
<dbReference type="InterPro" id="IPR046342">
    <property type="entry name" value="CBS_dom_sf"/>
</dbReference>
<feature type="domain" description="CBS" evidence="3">
    <location>
        <begin position="7"/>
        <end position="63"/>
    </location>
</feature>
<evidence type="ECO:0000313" key="6">
    <source>
        <dbReference type="EMBL" id="AKV79738.1"/>
    </source>
</evidence>
<dbReference type="AlphaFoldDB" id="A0A0K1SKW1"/>
<evidence type="ECO:0000313" key="8">
    <source>
        <dbReference type="EMBL" id="AKV84216.1"/>
    </source>
</evidence>
<dbReference type="PANTHER" id="PTHR43080:SF2">
    <property type="entry name" value="CBS DOMAIN-CONTAINING PROTEIN"/>
    <property type="match status" value="1"/>
</dbReference>
<evidence type="ECO:0000313" key="9">
    <source>
        <dbReference type="Proteomes" id="UP000056255"/>
    </source>
</evidence>
<evidence type="ECO:0000313" key="12">
    <source>
        <dbReference type="Proteomes" id="UP000062475"/>
    </source>
</evidence>
<dbReference type="Proteomes" id="UP000062398">
    <property type="component" value="Chromosome"/>
</dbReference>
<sequence length="248" mass="27537">MKVSDVMTPVIVSVTPESDMRELIEVLSRDKSGRVIVLKDGKPEGIVTTRTVVNAYAQYGRKIMELRVKDLMSEKLIKVNVDDNVQDVLRVLIAHDIGGVPVMDGDVIVGIFTERDLVRLMAKKTYSGLVDSIMSPNVFTVDKETDSLEASKLMSLHKVRRLPIMDGDKLVGIVTAADIVKSLLRSVEPQNVLEIGSKDPITVKRLDTIMKAVRIMEERRIGTIPVVEEKLVGIVTERDLLYSAINSL</sequence>
<dbReference type="Proteomes" id="UP000056255">
    <property type="component" value="Chromosome"/>
</dbReference>
<dbReference type="EMBL" id="CP012173">
    <property type="protein sequence ID" value="AKV77489.1"/>
    <property type="molecule type" value="Genomic_DNA"/>
</dbReference>
<protein>
    <submittedName>
        <fullName evidence="4">Histidine kinase</fullName>
    </submittedName>
</protein>
<accession>A0A0K1SKW1</accession>
<keyword evidence="4" id="KW-0808">Transferase</keyword>
<reference evidence="10 11" key="1">
    <citation type="journal article" date="2015" name="Genome Announc.">
        <title>Complete Genome Sequences of Evolved Arsenate-Resistant Metallosphaera sedula Strains.</title>
        <authorList>
            <person name="Ai C."/>
            <person name="McCarthy S."/>
            <person name="Schackwitz W."/>
            <person name="Martin J."/>
            <person name="Lipzen A."/>
            <person name="Blum P."/>
        </authorList>
    </citation>
    <scope>NUCLEOTIDE SEQUENCE [LARGE SCALE GENOMIC DNA]</scope>
    <source>
        <strain evidence="6 11">ARS120-1</strain>
        <strain evidence="7 10">ARS120-2</strain>
        <strain evidence="4 13">ARS50-1</strain>
        <strain evidence="5 12">ARS50-2</strain>
    </source>
</reference>
<feature type="domain" description="CBS" evidence="3">
    <location>
        <begin position="196"/>
        <end position="248"/>
    </location>
</feature>
<dbReference type="PATRIC" id="fig|43687.5.peg.500"/>